<feature type="signal peptide" evidence="1">
    <location>
        <begin position="1"/>
        <end position="20"/>
    </location>
</feature>
<protein>
    <submittedName>
        <fullName evidence="2">Uncharacterized protein</fullName>
    </submittedName>
</protein>
<name>A0A1R1PFT2_ZANCU</name>
<accession>A0A1R1PFT2</accession>
<gene>
    <name evidence="2" type="ORF">AX774_g6762</name>
</gene>
<organism evidence="2 3">
    <name type="scientific">Zancudomyces culisetae</name>
    <name type="common">Gut fungus</name>
    <name type="synonym">Smittium culisetae</name>
    <dbReference type="NCBI Taxonomy" id="1213189"/>
    <lineage>
        <taxon>Eukaryota</taxon>
        <taxon>Fungi</taxon>
        <taxon>Fungi incertae sedis</taxon>
        <taxon>Zoopagomycota</taxon>
        <taxon>Kickxellomycotina</taxon>
        <taxon>Harpellomycetes</taxon>
        <taxon>Harpellales</taxon>
        <taxon>Legeriomycetaceae</taxon>
        <taxon>Zancudomyces</taxon>
    </lineage>
</organism>
<evidence type="ECO:0000256" key="1">
    <source>
        <dbReference type="SAM" id="SignalP"/>
    </source>
</evidence>
<dbReference type="EMBL" id="LSSK01001401">
    <property type="protein sequence ID" value="OMH79817.1"/>
    <property type="molecule type" value="Genomic_DNA"/>
</dbReference>
<dbReference type="AlphaFoldDB" id="A0A1R1PFT2"/>
<feature type="chain" id="PRO_5013385749" evidence="1">
    <location>
        <begin position="21"/>
        <end position="189"/>
    </location>
</feature>
<sequence length="189" mass="21334">MKTALLFFIHITHIVSNVSCYFTLVSREIAKKNGCNGYKALKHVTDAINHLGVLKSVQKVYAYEKIVYSNQHRAELRGYSDLILKERCTLDTGEILVSARPWYSGNENINPPPKKDNCIYPFNEMSTSGISQAVGEMDYLVEYKVCEKPTTCTITAYVVSLRTGEERTLPIERGCDFSIYAPYISTDPS</sequence>
<keyword evidence="1" id="KW-0732">Signal</keyword>
<keyword evidence="3" id="KW-1185">Reference proteome</keyword>
<evidence type="ECO:0000313" key="3">
    <source>
        <dbReference type="Proteomes" id="UP000188320"/>
    </source>
</evidence>
<reference evidence="3" key="1">
    <citation type="submission" date="2017-01" db="EMBL/GenBank/DDBJ databases">
        <authorList>
            <person name="Wang Y."/>
            <person name="White M."/>
            <person name="Kvist S."/>
            <person name="Moncalvo J.-M."/>
        </authorList>
    </citation>
    <scope>NUCLEOTIDE SEQUENCE [LARGE SCALE GENOMIC DNA]</scope>
    <source>
        <strain evidence="3">COL-18-3</strain>
    </source>
</reference>
<comment type="caution">
    <text evidence="2">The sequence shown here is derived from an EMBL/GenBank/DDBJ whole genome shotgun (WGS) entry which is preliminary data.</text>
</comment>
<evidence type="ECO:0000313" key="2">
    <source>
        <dbReference type="EMBL" id="OMH79817.1"/>
    </source>
</evidence>
<proteinExistence type="predicted"/>
<dbReference type="Proteomes" id="UP000188320">
    <property type="component" value="Unassembled WGS sequence"/>
</dbReference>